<feature type="transmembrane region" description="Helical" evidence="6">
    <location>
        <begin position="289"/>
        <end position="307"/>
    </location>
</feature>
<dbReference type="GO" id="GO:0022857">
    <property type="term" value="F:transmembrane transporter activity"/>
    <property type="evidence" value="ECO:0007669"/>
    <property type="project" value="InterPro"/>
</dbReference>
<dbReference type="InterPro" id="IPR011701">
    <property type="entry name" value="MFS"/>
</dbReference>
<feature type="transmembrane region" description="Helical" evidence="6">
    <location>
        <begin position="164"/>
        <end position="183"/>
    </location>
</feature>
<keyword evidence="3 6" id="KW-0812">Transmembrane</keyword>
<gene>
    <name evidence="8" type="ORF">SAMN04490355_101640</name>
</gene>
<feature type="transmembrane region" description="Helical" evidence="6">
    <location>
        <begin position="313"/>
        <end position="335"/>
    </location>
</feature>
<feature type="transmembrane region" description="Helical" evidence="6">
    <location>
        <begin position="76"/>
        <end position="102"/>
    </location>
</feature>
<dbReference type="EMBL" id="FOTS01000016">
    <property type="protein sequence ID" value="SFL74903.1"/>
    <property type="molecule type" value="Genomic_DNA"/>
</dbReference>
<dbReference type="InterPro" id="IPR036259">
    <property type="entry name" value="MFS_trans_sf"/>
</dbReference>
<dbReference type="InterPro" id="IPR050382">
    <property type="entry name" value="MFS_Na/Anion_cotransporter"/>
</dbReference>
<feature type="transmembrane region" description="Helical" evidence="6">
    <location>
        <begin position="135"/>
        <end position="157"/>
    </location>
</feature>
<feature type="transmembrane region" description="Helical" evidence="6">
    <location>
        <begin position="253"/>
        <end position="277"/>
    </location>
</feature>
<dbReference type="Pfam" id="PF07690">
    <property type="entry name" value="MFS_1"/>
    <property type="match status" value="1"/>
</dbReference>
<comment type="subcellular location">
    <subcellularLocation>
        <location evidence="1">Cell membrane</location>
        <topology evidence="1">Multi-pass membrane protein</topology>
    </subcellularLocation>
</comment>
<feature type="domain" description="Major facilitator superfamily (MFS) profile" evidence="7">
    <location>
        <begin position="10"/>
        <end position="402"/>
    </location>
</feature>
<reference evidence="9" key="1">
    <citation type="submission" date="2016-10" db="EMBL/GenBank/DDBJ databases">
        <authorList>
            <person name="Varghese N."/>
            <person name="Submissions S."/>
        </authorList>
    </citation>
    <scope>NUCLEOTIDE SEQUENCE [LARGE SCALE GENOMIC DNA]</scope>
    <source>
        <strain evidence="9">DSM 13327</strain>
    </source>
</reference>
<evidence type="ECO:0000313" key="9">
    <source>
        <dbReference type="Proteomes" id="UP000199520"/>
    </source>
</evidence>
<feature type="transmembrane region" description="Helical" evidence="6">
    <location>
        <begin position="376"/>
        <end position="401"/>
    </location>
</feature>
<keyword evidence="9" id="KW-1185">Reference proteome</keyword>
<feature type="transmembrane region" description="Helical" evidence="6">
    <location>
        <begin position="47"/>
        <end position="64"/>
    </location>
</feature>
<dbReference type="PROSITE" id="PS50850">
    <property type="entry name" value="MFS"/>
    <property type="match status" value="1"/>
</dbReference>
<dbReference type="GO" id="GO:0005886">
    <property type="term" value="C:plasma membrane"/>
    <property type="evidence" value="ECO:0007669"/>
    <property type="project" value="UniProtKB-SubCell"/>
</dbReference>
<protein>
    <submittedName>
        <fullName evidence="8">MFS transporter, ACS family, glucarate transporter</fullName>
    </submittedName>
</protein>
<dbReference type="PANTHER" id="PTHR11662:SF399">
    <property type="entry name" value="FI19708P1-RELATED"/>
    <property type="match status" value="1"/>
</dbReference>
<keyword evidence="4 6" id="KW-1133">Transmembrane helix</keyword>
<dbReference type="PANTHER" id="PTHR11662">
    <property type="entry name" value="SOLUTE CARRIER FAMILY 17"/>
    <property type="match status" value="1"/>
</dbReference>
<organism evidence="8 9">
    <name type="scientific">Pelosinus propionicus DSM 13327</name>
    <dbReference type="NCBI Taxonomy" id="1123291"/>
    <lineage>
        <taxon>Bacteria</taxon>
        <taxon>Bacillati</taxon>
        <taxon>Bacillota</taxon>
        <taxon>Negativicutes</taxon>
        <taxon>Selenomonadales</taxon>
        <taxon>Sporomusaceae</taxon>
        <taxon>Pelosinus</taxon>
    </lineage>
</organism>
<keyword evidence="2" id="KW-0813">Transport</keyword>
<dbReference type="AlphaFoldDB" id="A0A1I4K8K3"/>
<dbReference type="Gene3D" id="1.20.1250.20">
    <property type="entry name" value="MFS general substrate transporter like domains"/>
    <property type="match status" value="2"/>
</dbReference>
<dbReference type="SUPFAM" id="SSF103473">
    <property type="entry name" value="MFS general substrate transporter"/>
    <property type="match status" value="1"/>
</dbReference>
<dbReference type="STRING" id="1123291.SAMN04490355_101640"/>
<evidence type="ECO:0000256" key="5">
    <source>
        <dbReference type="ARBA" id="ARBA00023136"/>
    </source>
</evidence>
<name>A0A1I4K8K3_9FIRM</name>
<evidence type="ECO:0000256" key="4">
    <source>
        <dbReference type="ARBA" id="ARBA00022989"/>
    </source>
</evidence>
<sequence>MNSRSYRIKLVLVLFSAMFVMGLDRSSLGIAAPVIMKELNVDPATMGVAMSAFFWTYTLFSLPAGNLSDMYGSKKVLGWAAVIWSLASAATGLASGLVSIIAARLGVGLGEAAVFPVTAKIAGDNFPSKERATAIGWYLSGARLGYAATPIVMGFLIAQYSWRMAFIITGLGSLLWCVLWYYWYKDAVNRSESGEIAAKPKTIIPWIQLLTNRCTLGIFLTKFCGDYLYYMFLTWVPSYLVMERGFSILKMGIYASLPFLTAFVVQPVAGYLSDWLVKRGTSLTVARKGVLVTAQLCASSIMAVGFVENPMVAVAILTLNVAAASTIGGMMFTLVTEVSPPGMTGTVTGSMNTVGAIAGILAPTITGIIVKFTGSFQMALALSGSLLLLAACTVLFVIPAIRPMKLGEKTNL</sequence>
<evidence type="ECO:0000259" key="7">
    <source>
        <dbReference type="PROSITE" id="PS50850"/>
    </source>
</evidence>
<proteinExistence type="predicted"/>
<accession>A0A1I4K8K3</accession>
<keyword evidence="5 6" id="KW-0472">Membrane</keyword>
<evidence type="ECO:0000256" key="3">
    <source>
        <dbReference type="ARBA" id="ARBA00022692"/>
    </source>
</evidence>
<feature type="transmembrane region" description="Helical" evidence="6">
    <location>
        <begin position="347"/>
        <end position="370"/>
    </location>
</feature>
<evidence type="ECO:0000256" key="1">
    <source>
        <dbReference type="ARBA" id="ARBA00004651"/>
    </source>
</evidence>
<dbReference type="RefSeq" id="WP_245754914.1">
    <property type="nucleotide sequence ID" value="NZ_FOTS01000016.1"/>
</dbReference>
<dbReference type="Proteomes" id="UP000199520">
    <property type="component" value="Unassembled WGS sequence"/>
</dbReference>
<dbReference type="CDD" id="cd17319">
    <property type="entry name" value="MFS_ExuT_GudP_like"/>
    <property type="match status" value="1"/>
</dbReference>
<evidence type="ECO:0000256" key="2">
    <source>
        <dbReference type="ARBA" id="ARBA00022448"/>
    </source>
</evidence>
<dbReference type="InterPro" id="IPR020846">
    <property type="entry name" value="MFS_dom"/>
</dbReference>
<evidence type="ECO:0000256" key="6">
    <source>
        <dbReference type="SAM" id="Phobius"/>
    </source>
</evidence>
<evidence type="ECO:0000313" key="8">
    <source>
        <dbReference type="EMBL" id="SFL74903.1"/>
    </source>
</evidence>